<comment type="subcellular location">
    <subcellularLocation>
        <location evidence="1">Mitochondrion membrane</location>
        <topology evidence="1">Multi-pass membrane protein</topology>
    </subcellularLocation>
</comment>
<evidence type="ECO:0000256" key="1">
    <source>
        <dbReference type="ARBA" id="ARBA00004225"/>
    </source>
</evidence>
<evidence type="ECO:0000256" key="2">
    <source>
        <dbReference type="ARBA" id="ARBA00006375"/>
    </source>
</evidence>
<evidence type="ECO:0000256" key="3">
    <source>
        <dbReference type="ARBA" id="ARBA00022448"/>
    </source>
</evidence>
<dbReference type="Gene3D" id="1.50.40.10">
    <property type="entry name" value="Mitochondrial carrier domain"/>
    <property type="match status" value="1"/>
</dbReference>
<evidence type="ECO:0000256" key="5">
    <source>
        <dbReference type="ARBA" id="ARBA00022737"/>
    </source>
</evidence>
<dbReference type="AlphaFoldDB" id="A0A183J443"/>
<reference evidence="13" key="1">
    <citation type="submission" date="2016-06" db="UniProtKB">
        <authorList>
            <consortium name="WormBaseParasite"/>
        </authorList>
    </citation>
    <scope>IDENTIFICATION</scope>
</reference>
<evidence type="ECO:0000256" key="6">
    <source>
        <dbReference type="ARBA" id="ARBA00022989"/>
    </source>
</evidence>
<dbReference type="InterPro" id="IPR023395">
    <property type="entry name" value="MCP_dom_sf"/>
</dbReference>
<sequence length="227" mass="24670">MAVEKSAEIELITTNARFSRAGLRHLVDGVIDFVAGIAAGVACVYSGQPLDTVKVKMQTFPKLYTGMKMCLAETFRQDGVRGLYAGSVPALAANVAENSVVFLAYGFCQKFVALMSRKERVADLHPVESACAGSLAAVFATMVLCPTELIKCRLQSVRETSGGACRDIGAYSITREILCKEGFRGLFHGLLPTVAREVPGYFFFFGSYELSRYLMAQPGRSKEHIGE</sequence>
<dbReference type="OrthoDB" id="409586at2759"/>
<dbReference type="Proteomes" id="UP000270296">
    <property type="component" value="Unassembled WGS sequence"/>
</dbReference>
<dbReference type="InterPro" id="IPR018108">
    <property type="entry name" value="MCP_transmembrane"/>
</dbReference>
<accession>A0A183J443</accession>
<feature type="repeat" description="Solcar" evidence="9">
    <location>
        <begin position="124"/>
        <end position="214"/>
    </location>
</feature>
<dbReference type="PANTHER" id="PTHR45624:SF12">
    <property type="entry name" value="MITOCHONDRIAL ORNITHINE TRANSPORTER 1"/>
    <property type="match status" value="1"/>
</dbReference>
<keyword evidence="8 9" id="KW-0472">Membrane</keyword>
<feature type="repeat" description="Solcar" evidence="9">
    <location>
        <begin position="27"/>
        <end position="111"/>
    </location>
</feature>
<evidence type="ECO:0000313" key="11">
    <source>
        <dbReference type="EMBL" id="VDP33467.1"/>
    </source>
</evidence>
<dbReference type="GO" id="GO:0000064">
    <property type="term" value="F:L-ornithine transmembrane transporter activity"/>
    <property type="evidence" value="ECO:0007669"/>
    <property type="project" value="TreeGrafter"/>
</dbReference>
<keyword evidence="4 9" id="KW-0812">Transmembrane</keyword>
<keyword evidence="7" id="KW-0496">Mitochondrion</keyword>
<dbReference type="SUPFAM" id="SSF103506">
    <property type="entry name" value="Mitochondrial carrier"/>
    <property type="match status" value="1"/>
</dbReference>
<evidence type="ECO:0000256" key="9">
    <source>
        <dbReference type="PROSITE-ProRule" id="PRU00282"/>
    </source>
</evidence>
<dbReference type="GO" id="GO:1990575">
    <property type="term" value="P:mitochondrial L-ornithine transmembrane transport"/>
    <property type="evidence" value="ECO:0007669"/>
    <property type="project" value="TreeGrafter"/>
</dbReference>
<evidence type="ECO:0000313" key="12">
    <source>
        <dbReference type="Proteomes" id="UP000270296"/>
    </source>
</evidence>
<keyword evidence="6" id="KW-1133">Transmembrane helix</keyword>
<dbReference type="WBParaSite" id="SBAD_0001101101-mRNA-1">
    <property type="protein sequence ID" value="SBAD_0001101101-mRNA-1"/>
    <property type="gene ID" value="SBAD_0001101101"/>
</dbReference>
<evidence type="ECO:0000256" key="8">
    <source>
        <dbReference type="ARBA" id="ARBA00023136"/>
    </source>
</evidence>
<reference evidence="11 12" key="2">
    <citation type="submission" date="2018-11" db="EMBL/GenBank/DDBJ databases">
        <authorList>
            <consortium name="Pathogen Informatics"/>
        </authorList>
    </citation>
    <scope>NUCLEOTIDE SEQUENCE [LARGE SCALE GENOMIC DNA]</scope>
</reference>
<comment type="similarity">
    <text evidence="2 10">Belongs to the mitochondrial carrier (TC 2.A.29) family.</text>
</comment>
<keyword evidence="3 10" id="KW-0813">Transport</keyword>
<dbReference type="InterPro" id="IPR050567">
    <property type="entry name" value="Mitochondrial_Carrier"/>
</dbReference>
<evidence type="ECO:0000256" key="10">
    <source>
        <dbReference type="RuleBase" id="RU000488"/>
    </source>
</evidence>
<evidence type="ECO:0000256" key="4">
    <source>
        <dbReference type="ARBA" id="ARBA00022692"/>
    </source>
</evidence>
<proteinExistence type="inferred from homology"/>
<evidence type="ECO:0000313" key="13">
    <source>
        <dbReference type="WBParaSite" id="SBAD_0001101101-mRNA-1"/>
    </source>
</evidence>
<dbReference type="GO" id="GO:0031966">
    <property type="term" value="C:mitochondrial membrane"/>
    <property type="evidence" value="ECO:0007669"/>
    <property type="project" value="UniProtKB-SubCell"/>
</dbReference>
<dbReference type="PROSITE" id="PS50920">
    <property type="entry name" value="SOLCAR"/>
    <property type="match status" value="2"/>
</dbReference>
<keyword evidence="5" id="KW-0677">Repeat</keyword>
<gene>
    <name evidence="11" type="ORF">SBAD_LOCUS10641</name>
</gene>
<dbReference type="EMBL" id="UZAM01014353">
    <property type="protein sequence ID" value="VDP33467.1"/>
    <property type="molecule type" value="Genomic_DNA"/>
</dbReference>
<organism evidence="13">
    <name type="scientific">Soboliphyme baturini</name>
    <dbReference type="NCBI Taxonomy" id="241478"/>
    <lineage>
        <taxon>Eukaryota</taxon>
        <taxon>Metazoa</taxon>
        <taxon>Ecdysozoa</taxon>
        <taxon>Nematoda</taxon>
        <taxon>Enoplea</taxon>
        <taxon>Dorylaimia</taxon>
        <taxon>Dioctophymatida</taxon>
        <taxon>Dioctophymatoidea</taxon>
        <taxon>Soboliphymatidae</taxon>
        <taxon>Soboliphyme</taxon>
    </lineage>
</organism>
<dbReference type="PANTHER" id="PTHR45624">
    <property type="entry name" value="MITOCHONDRIAL BASIC AMINO ACIDS TRANSPORTER-RELATED"/>
    <property type="match status" value="1"/>
</dbReference>
<protein>
    <submittedName>
        <fullName evidence="13">Mitochondrial ornithine transporter 1</fullName>
    </submittedName>
</protein>
<name>A0A183J443_9BILA</name>
<dbReference type="Pfam" id="PF00153">
    <property type="entry name" value="Mito_carr"/>
    <property type="match status" value="2"/>
</dbReference>
<keyword evidence="12" id="KW-1185">Reference proteome</keyword>
<evidence type="ECO:0000256" key="7">
    <source>
        <dbReference type="ARBA" id="ARBA00023128"/>
    </source>
</evidence>